<dbReference type="Proteomes" id="UP000398217">
    <property type="component" value="Unassembled WGS sequence"/>
</dbReference>
<protein>
    <recommendedName>
        <fullName evidence="1">Lipocalin-like domain-containing protein</fullName>
    </recommendedName>
</protein>
<dbReference type="EMBL" id="BLBC01000005">
    <property type="protein sequence ID" value="GET45256.1"/>
    <property type="molecule type" value="Genomic_DNA"/>
</dbReference>
<name>A0A5M4B7U7_9FLAO</name>
<sequence>MKKVILLLFATIVAVGCSKKEDNQSTPFPLNDLYGKWRITHIQQENGGMFDITSEIAERIFKPTYATFNSDGTYSGEGYFGTGTGTYKTSGRTITCYIQGQEYLKYEVLDFSKTEATLDMRMTGEKSATRIKVKKQ</sequence>
<dbReference type="Pfam" id="PF13648">
    <property type="entry name" value="Lipocalin_4"/>
    <property type="match status" value="1"/>
</dbReference>
<dbReference type="AlphaFoldDB" id="A0A5M4B7U7"/>
<dbReference type="RefSeq" id="WP_155283941.1">
    <property type="nucleotide sequence ID" value="NZ_BLBC01000005.1"/>
</dbReference>
<organism evidence="2 3">
    <name type="scientific">Capnocytophaga felis</name>
    <dbReference type="NCBI Taxonomy" id="2267611"/>
    <lineage>
        <taxon>Bacteria</taxon>
        <taxon>Pseudomonadati</taxon>
        <taxon>Bacteroidota</taxon>
        <taxon>Flavobacteriia</taxon>
        <taxon>Flavobacteriales</taxon>
        <taxon>Flavobacteriaceae</taxon>
        <taxon>Capnocytophaga</taxon>
    </lineage>
</organism>
<gene>
    <name evidence="2" type="ORF">RCZ01_05580</name>
</gene>
<feature type="domain" description="Lipocalin-like" evidence="1">
    <location>
        <begin position="33"/>
        <end position="114"/>
    </location>
</feature>
<comment type="caution">
    <text evidence="2">The sequence shown here is derived from an EMBL/GenBank/DDBJ whole genome shotgun (WGS) entry which is preliminary data.</text>
</comment>
<proteinExistence type="predicted"/>
<dbReference type="OrthoDB" id="1004348at2"/>
<evidence type="ECO:0000313" key="3">
    <source>
        <dbReference type="Proteomes" id="UP000398217"/>
    </source>
</evidence>
<reference evidence="3" key="1">
    <citation type="journal article" date="2020" name="Int. J. Syst. Evol. Microbiol.">
        <title>Capnocytophaga felis sp. nov. isolated from the feline oral cavity.</title>
        <authorList>
            <person name="Suzuki M."/>
            <person name="Umeda K."/>
            <person name="Kimura M."/>
            <person name="Imaoka K."/>
            <person name="Morikawa S."/>
            <person name="Maeda K."/>
        </authorList>
    </citation>
    <scope>NUCLEOTIDE SEQUENCE [LARGE SCALE GENOMIC DNA]</scope>
    <source>
        <strain evidence="3">KC07070</strain>
    </source>
</reference>
<evidence type="ECO:0000313" key="2">
    <source>
        <dbReference type="EMBL" id="GET45256.1"/>
    </source>
</evidence>
<accession>A0A5M4B7U7</accession>
<dbReference type="PROSITE" id="PS51257">
    <property type="entry name" value="PROKAR_LIPOPROTEIN"/>
    <property type="match status" value="1"/>
</dbReference>
<evidence type="ECO:0000259" key="1">
    <source>
        <dbReference type="Pfam" id="PF13648"/>
    </source>
</evidence>
<keyword evidence="3" id="KW-1185">Reference proteome</keyword>
<dbReference type="InterPro" id="IPR024311">
    <property type="entry name" value="Lipocalin-like"/>
</dbReference>